<protein>
    <recommendedName>
        <fullName evidence="2">Glucose/Sorbosone dehydrogenase domain-containing protein</fullName>
    </recommendedName>
</protein>
<feature type="domain" description="Glucose/Sorbosone dehydrogenase" evidence="2">
    <location>
        <begin position="45"/>
        <end position="287"/>
    </location>
</feature>
<dbReference type="Pfam" id="PF07995">
    <property type="entry name" value="GSDH"/>
    <property type="match status" value="1"/>
</dbReference>
<evidence type="ECO:0000313" key="4">
    <source>
        <dbReference type="Proteomes" id="UP000033411"/>
    </source>
</evidence>
<dbReference type="InterPro" id="IPR012938">
    <property type="entry name" value="Glc/Sorbosone_DH"/>
</dbReference>
<name>A0A0F5QBH1_9HYPH</name>
<proteinExistence type="predicted"/>
<evidence type="ECO:0000259" key="2">
    <source>
        <dbReference type="Pfam" id="PF07995"/>
    </source>
</evidence>
<dbReference type="Gene3D" id="2.120.10.30">
    <property type="entry name" value="TolB, C-terminal domain"/>
    <property type="match status" value="1"/>
</dbReference>
<comment type="caution">
    <text evidence="3">The sequence shown here is derived from an EMBL/GenBank/DDBJ whole genome shotgun (WGS) entry which is preliminary data.</text>
</comment>
<sequence length="461" mass="49896">MTTAILAVAMGTLMASAPVLAQVNPVEIANGPAEKFSSRVLTTQLENPWAMVWGPDDKIWVTERTAGRVTRVDPVSGQKFPLLTIDEVFTGIQHEGLFGLALHPEFMKDTGNDYVYVAYTVNDGTAEAPAPSAKLVRYTYNATSEQLEEPQVLIEGIPAGDDHNAGRVVIGPDLKIYYSLGEQGRYRRPEGDPIRAQILPTQDQVDAKDWYAYSGKVLRLELDGSIPSDNPEIEGVKSHVFTYGHRNPQGLVFASNGILYSTEHGPASDDELNILVPGGNYGWPNVSGYVDDRAYNYPAWHEAPADLPRNSASTSQVPTTAESEFKGEVVEPIAAYFTVDDTTSICGFICSPTIAPGSAAYYVAGENGIAEWDNSILIPTLKHGVVYVQKLSEDGLSAEGLPVAWFNTQNRYRDILVAPDGVSVFVATDAFGSAAAKYGEELATGILHNPGAILLYTYQGQ</sequence>
<keyword evidence="4" id="KW-1185">Reference proteome</keyword>
<dbReference type="Proteomes" id="UP000033411">
    <property type="component" value="Unassembled WGS sequence"/>
</dbReference>
<dbReference type="InterPro" id="IPR019893">
    <property type="entry name" value="SndH-like"/>
</dbReference>
<evidence type="ECO:0000313" key="3">
    <source>
        <dbReference type="EMBL" id="KKC38310.1"/>
    </source>
</evidence>
<feature type="chain" id="PRO_5002494416" description="Glucose/Sorbosone dehydrogenase domain-containing protein" evidence="1">
    <location>
        <begin position="22"/>
        <end position="461"/>
    </location>
</feature>
<dbReference type="AlphaFoldDB" id="A0A0F5QBH1"/>
<keyword evidence="1" id="KW-0732">Signal</keyword>
<gene>
    <name evidence="3" type="ORF">WH87_10835</name>
</gene>
<reference evidence="3 4" key="1">
    <citation type="submission" date="2015-03" db="EMBL/GenBank/DDBJ databases">
        <authorList>
            <person name="Lepp D."/>
            <person name="Hassan Y.I."/>
            <person name="Li X.-Z."/>
            <person name="Zhou T."/>
        </authorList>
    </citation>
    <scope>NUCLEOTIDE SEQUENCE [LARGE SCALE GENOMIC DNA]</scope>
    <source>
        <strain evidence="3 4">E84</strain>
    </source>
</reference>
<dbReference type="EMBL" id="LANJ01000016">
    <property type="protein sequence ID" value="KKC38310.1"/>
    <property type="molecule type" value="Genomic_DNA"/>
</dbReference>
<accession>A0A0F5QBH1</accession>
<dbReference type="PANTHER" id="PTHR19328:SF13">
    <property type="entry name" value="HIPL1 PROTEIN"/>
    <property type="match status" value="1"/>
</dbReference>
<dbReference type="PANTHER" id="PTHR19328">
    <property type="entry name" value="HEDGEHOG-INTERACTING PROTEIN"/>
    <property type="match status" value="1"/>
</dbReference>
<dbReference type="SUPFAM" id="SSF50952">
    <property type="entry name" value="Soluble quinoprotein glucose dehydrogenase"/>
    <property type="match status" value="1"/>
</dbReference>
<feature type="signal peptide" evidence="1">
    <location>
        <begin position="1"/>
        <end position="21"/>
    </location>
</feature>
<dbReference type="OrthoDB" id="9770043at2"/>
<evidence type="ECO:0000256" key="1">
    <source>
        <dbReference type="SAM" id="SignalP"/>
    </source>
</evidence>
<dbReference type="NCBIfam" id="TIGR03606">
    <property type="entry name" value="non_repeat_PQQ"/>
    <property type="match status" value="1"/>
</dbReference>
<dbReference type="InterPro" id="IPR011042">
    <property type="entry name" value="6-blade_b-propeller_TolB-like"/>
</dbReference>
<dbReference type="STRING" id="1293439.WH87_10835"/>
<organism evidence="3 4">
    <name type="scientific">Devosia epidermidihirudinis</name>
    <dbReference type="NCBI Taxonomy" id="1293439"/>
    <lineage>
        <taxon>Bacteria</taxon>
        <taxon>Pseudomonadati</taxon>
        <taxon>Pseudomonadota</taxon>
        <taxon>Alphaproteobacteria</taxon>
        <taxon>Hyphomicrobiales</taxon>
        <taxon>Devosiaceae</taxon>
        <taxon>Devosia</taxon>
    </lineage>
</organism>
<dbReference type="InterPro" id="IPR011041">
    <property type="entry name" value="Quinoprot_gluc/sorb_DH_b-prop"/>
</dbReference>
<dbReference type="PATRIC" id="fig|1293439.3.peg.1756"/>